<name>A0AAV8VEF4_9CUCU</name>
<dbReference type="EMBL" id="JANEYG010000141">
    <property type="protein sequence ID" value="KAJ8912221.1"/>
    <property type="molecule type" value="Genomic_DNA"/>
</dbReference>
<dbReference type="InterPro" id="IPR023211">
    <property type="entry name" value="DNA_pol_palm_dom_sf"/>
</dbReference>
<dbReference type="PANTHER" id="PTHR33568:SF3">
    <property type="entry name" value="DNA-DIRECTED DNA POLYMERASE"/>
    <property type="match status" value="1"/>
</dbReference>
<reference evidence="1 2" key="1">
    <citation type="journal article" date="2023" name="Insect Mol. Biol.">
        <title>Genome sequencing provides insights into the evolution of gene families encoding plant cell wall-degrading enzymes in longhorned beetles.</title>
        <authorList>
            <person name="Shin N.R."/>
            <person name="Okamura Y."/>
            <person name="Kirsch R."/>
            <person name="Pauchet Y."/>
        </authorList>
    </citation>
    <scope>NUCLEOTIDE SEQUENCE [LARGE SCALE GENOMIC DNA]</scope>
    <source>
        <strain evidence="1">EAD_L_NR</strain>
    </source>
</reference>
<protein>
    <recommendedName>
        <fullName evidence="3">DNA-directed DNA polymerase</fullName>
    </recommendedName>
</protein>
<evidence type="ECO:0000313" key="2">
    <source>
        <dbReference type="Proteomes" id="UP001159042"/>
    </source>
</evidence>
<dbReference type="Gene3D" id="3.90.1600.10">
    <property type="entry name" value="Palm domain of DNA polymerase"/>
    <property type="match status" value="1"/>
</dbReference>
<evidence type="ECO:0000313" key="1">
    <source>
        <dbReference type="EMBL" id="KAJ8912221.1"/>
    </source>
</evidence>
<proteinExistence type="predicted"/>
<keyword evidence="2" id="KW-1185">Reference proteome</keyword>
<evidence type="ECO:0008006" key="3">
    <source>
        <dbReference type="Google" id="ProtNLM"/>
    </source>
</evidence>
<dbReference type="AlphaFoldDB" id="A0AAV8VEF4"/>
<dbReference type="PANTHER" id="PTHR33568">
    <property type="entry name" value="DNA POLYMERASE"/>
    <property type="match status" value="1"/>
</dbReference>
<accession>A0AAV8VEF4</accession>
<dbReference type="InterPro" id="IPR043502">
    <property type="entry name" value="DNA/RNA_pol_sf"/>
</dbReference>
<organism evidence="1 2">
    <name type="scientific">Exocentrus adspersus</name>
    <dbReference type="NCBI Taxonomy" id="1586481"/>
    <lineage>
        <taxon>Eukaryota</taxon>
        <taxon>Metazoa</taxon>
        <taxon>Ecdysozoa</taxon>
        <taxon>Arthropoda</taxon>
        <taxon>Hexapoda</taxon>
        <taxon>Insecta</taxon>
        <taxon>Pterygota</taxon>
        <taxon>Neoptera</taxon>
        <taxon>Endopterygota</taxon>
        <taxon>Coleoptera</taxon>
        <taxon>Polyphaga</taxon>
        <taxon>Cucujiformia</taxon>
        <taxon>Chrysomeloidea</taxon>
        <taxon>Cerambycidae</taxon>
        <taxon>Lamiinae</taxon>
        <taxon>Acanthocinini</taxon>
        <taxon>Exocentrus</taxon>
    </lineage>
</organism>
<gene>
    <name evidence="1" type="ORF">NQ315_009045</name>
</gene>
<dbReference type="SUPFAM" id="SSF56672">
    <property type="entry name" value="DNA/RNA polymerases"/>
    <property type="match status" value="1"/>
</dbReference>
<dbReference type="Proteomes" id="UP001159042">
    <property type="component" value="Unassembled WGS sequence"/>
</dbReference>
<comment type="caution">
    <text evidence="1">The sequence shown here is derived from an EMBL/GenBank/DDBJ whole genome shotgun (WGS) entry which is preliminary data.</text>
</comment>
<sequence length="226" mass="26120">MQDSSTLKPLPSHTTSQMNNKLMFVLCRTCGEKINQGKCHHTEEERALTGTWVIDEGKKALEMGYRMLKVHQVWSYEIDQFNKATKKGGLFTSMMNRFVAVKQQTSGWHQHCRTDEEKNRYIEEFLEREDVKLEWDGSARKPAQDGIVRNPAEFFGMLSNPAIYVNAAFPVNEDVLIVNYEHREESHDPLSTVNVAIAAYVTTQARLKLYSYLEQLGDRVLYYDTD</sequence>
<dbReference type="GO" id="GO:0071897">
    <property type="term" value="P:DNA biosynthetic process"/>
    <property type="evidence" value="ECO:0007669"/>
    <property type="project" value="UniProtKB-ARBA"/>
</dbReference>